<dbReference type="InterPro" id="IPR002514">
    <property type="entry name" value="Transposase_8"/>
</dbReference>
<dbReference type="Pfam" id="PF13276">
    <property type="entry name" value="HTH_21"/>
    <property type="match status" value="1"/>
</dbReference>
<proteinExistence type="predicted"/>
<name>A0A7C8HCU4_9FIRM</name>
<keyword evidence="4" id="KW-1185">Reference proteome</keyword>
<reference evidence="3 4" key="1">
    <citation type="submission" date="2019-12" db="EMBL/GenBank/DDBJ databases">
        <title>Defluviitalea raffinosedens, isolated from a biogas fermenter, genome sequencing and characterization.</title>
        <authorList>
            <person name="Rettenmaier R."/>
            <person name="Schneider M."/>
            <person name="Neuhaus K."/>
            <person name="Liebl W."/>
            <person name="Zverlov V."/>
        </authorList>
    </citation>
    <scope>NUCLEOTIDE SEQUENCE [LARGE SCALE GENOMIC DNA]</scope>
    <source>
        <strain evidence="3 4">249c-K6</strain>
    </source>
</reference>
<dbReference type="InterPro" id="IPR009057">
    <property type="entry name" value="Homeodomain-like_sf"/>
</dbReference>
<dbReference type="GO" id="GO:0015074">
    <property type="term" value="P:DNA integration"/>
    <property type="evidence" value="ECO:0007669"/>
    <property type="project" value="InterPro"/>
</dbReference>
<evidence type="ECO:0000256" key="1">
    <source>
        <dbReference type="ARBA" id="ARBA00002286"/>
    </source>
</evidence>
<protein>
    <submittedName>
        <fullName evidence="3">IS3 family transposase</fullName>
    </submittedName>
</protein>
<evidence type="ECO:0000313" key="4">
    <source>
        <dbReference type="Proteomes" id="UP000483018"/>
    </source>
</evidence>
<dbReference type="AlphaFoldDB" id="A0A7C8HCU4"/>
<dbReference type="Pfam" id="PF01527">
    <property type="entry name" value="HTH_Tnp_1"/>
    <property type="match status" value="1"/>
</dbReference>
<dbReference type="SUPFAM" id="SSF53098">
    <property type="entry name" value="Ribonuclease H-like"/>
    <property type="match status" value="1"/>
</dbReference>
<dbReference type="PROSITE" id="PS50994">
    <property type="entry name" value="INTEGRASE"/>
    <property type="match status" value="1"/>
</dbReference>
<dbReference type="InterPro" id="IPR012337">
    <property type="entry name" value="RNaseH-like_sf"/>
</dbReference>
<dbReference type="SUPFAM" id="SSF46689">
    <property type="entry name" value="Homeodomain-like"/>
    <property type="match status" value="1"/>
</dbReference>
<dbReference type="RefSeq" id="WP_158741865.1">
    <property type="nucleotide sequence ID" value="NZ_JAFBEP010000049.1"/>
</dbReference>
<accession>A0A7C8HCU4</accession>
<comment type="function">
    <text evidence="1">Involved in the transposition of the insertion sequence.</text>
</comment>
<dbReference type="Gene3D" id="3.30.420.10">
    <property type="entry name" value="Ribonuclease H-like superfamily/Ribonuclease H"/>
    <property type="match status" value="1"/>
</dbReference>
<organism evidence="3 4">
    <name type="scientific">Defluviitalea raffinosedens</name>
    <dbReference type="NCBI Taxonomy" id="1450156"/>
    <lineage>
        <taxon>Bacteria</taxon>
        <taxon>Bacillati</taxon>
        <taxon>Bacillota</taxon>
        <taxon>Clostridia</taxon>
        <taxon>Lachnospirales</taxon>
        <taxon>Defluviitaleaceae</taxon>
        <taxon>Defluviitalea</taxon>
    </lineage>
</organism>
<feature type="domain" description="Integrase catalytic" evidence="2">
    <location>
        <begin position="224"/>
        <end position="403"/>
    </location>
</feature>
<evidence type="ECO:0000313" key="3">
    <source>
        <dbReference type="EMBL" id="KAE9627473.1"/>
    </source>
</evidence>
<sequence length="414" mass="48579">MRSKQNRFTAEFKNQIVKEVEEIGNATLVARKHDLVAGTVTRWVRESKKTNKKNNRLNQNCDTDPTLLEHENDQLKKLLGEKDLEIAILRDMLKKNEPTIKEKVEIAKKWIDAGYKATLVLSIIRLNKSTYYYNINRPEAISDSSKNKGGRPIPGYSLDVHNNRVCDEEIKEYIIQIIETEGDSYGCYKITIILRRKYNLVINKKKVYRLCKELAILRPQRKIKPKQPRKIAINREITSSNALWEVDVKYGYIQKEDRFFYILSYLDVYDRSIIDYHIGLSCKASDAAITLKRAMIKRNLHNKENNLVIRSDNGPQFTSFHFQNTCLELQIEHERIPYATPNKNAHIEAFHRILEDECLSKYEFESFAHAYKEVTEFMKKYNNIRIHSSLGYISPKEYYLQALFGTENKQIVKL</sequence>
<dbReference type="Pfam" id="PF13683">
    <property type="entry name" value="rve_3"/>
    <property type="match status" value="1"/>
</dbReference>
<dbReference type="EMBL" id="WSLF01000028">
    <property type="protein sequence ID" value="KAE9627473.1"/>
    <property type="molecule type" value="Genomic_DNA"/>
</dbReference>
<dbReference type="InterPro" id="IPR001584">
    <property type="entry name" value="Integrase_cat-core"/>
</dbReference>
<dbReference type="InterPro" id="IPR036397">
    <property type="entry name" value="RNaseH_sf"/>
</dbReference>
<dbReference type="PANTHER" id="PTHR46889:SF4">
    <property type="entry name" value="TRANSPOSASE INSO FOR INSERTION SEQUENCE ELEMENT IS911B-RELATED"/>
    <property type="match status" value="1"/>
</dbReference>
<comment type="caution">
    <text evidence="3">The sequence shown here is derived from an EMBL/GenBank/DDBJ whole genome shotgun (WGS) entry which is preliminary data.</text>
</comment>
<dbReference type="InterPro" id="IPR025948">
    <property type="entry name" value="HTH-like_dom"/>
</dbReference>
<dbReference type="Proteomes" id="UP000483018">
    <property type="component" value="Unassembled WGS sequence"/>
</dbReference>
<dbReference type="GO" id="GO:0004803">
    <property type="term" value="F:transposase activity"/>
    <property type="evidence" value="ECO:0007669"/>
    <property type="project" value="InterPro"/>
</dbReference>
<dbReference type="NCBIfam" id="NF033516">
    <property type="entry name" value="transpos_IS3"/>
    <property type="match status" value="1"/>
</dbReference>
<dbReference type="GO" id="GO:0003677">
    <property type="term" value="F:DNA binding"/>
    <property type="evidence" value="ECO:0007669"/>
    <property type="project" value="InterPro"/>
</dbReference>
<dbReference type="GO" id="GO:0006313">
    <property type="term" value="P:DNA transposition"/>
    <property type="evidence" value="ECO:0007669"/>
    <property type="project" value="InterPro"/>
</dbReference>
<dbReference type="OrthoDB" id="9781005at2"/>
<gene>
    <name evidence="3" type="ORF">GND95_14715</name>
</gene>
<dbReference type="InterPro" id="IPR048020">
    <property type="entry name" value="Transpos_IS3"/>
</dbReference>
<dbReference type="PANTHER" id="PTHR46889">
    <property type="entry name" value="TRANSPOSASE INSF FOR INSERTION SEQUENCE IS3B-RELATED"/>
    <property type="match status" value="1"/>
</dbReference>
<evidence type="ECO:0000259" key="2">
    <source>
        <dbReference type="PROSITE" id="PS50994"/>
    </source>
</evidence>
<dbReference type="InterPro" id="IPR050900">
    <property type="entry name" value="Transposase_IS3/IS150/IS904"/>
</dbReference>